<dbReference type="Gene3D" id="3.90.550.10">
    <property type="entry name" value="Spore Coat Polysaccharide Biosynthesis Protein SpsA, Chain A"/>
    <property type="match status" value="1"/>
</dbReference>
<dbReference type="Proteomes" id="UP000799640">
    <property type="component" value="Unassembled WGS sequence"/>
</dbReference>
<dbReference type="SUPFAM" id="SSF53448">
    <property type="entry name" value="Nucleotide-diphospho-sugar transferases"/>
    <property type="match status" value="1"/>
</dbReference>
<dbReference type="GO" id="GO:0016740">
    <property type="term" value="F:transferase activity"/>
    <property type="evidence" value="ECO:0007669"/>
    <property type="project" value="UniProtKB-KW"/>
</dbReference>
<evidence type="ECO:0000256" key="1">
    <source>
        <dbReference type="SAM" id="MobiDB-lite"/>
    </source>
</evidence>
<dbReference type="InterPro" id="IPR050587">
    <property type="entry name" value="GNT1/Glycosyltrans_8"/>
</dbReference>
<feature type="region of interest" description="Disordered" evidence="1">
    <location>
        <begin position="341"/>
        <end position="388"/>
    </location>
</feature>
<gene>
    <name evidence="2" type="ORF">EJ06DRAFT_196044</name>
</gene>
<protein>
    <submittedName>
        <fullName evidence="2">Nucleotide-diphospho-sugar transferase</fullName>
    </submittedName>
</protein>
<dbReference type="PANTHER" id="PTHR11183">
    <property type="entry name" value="GLYCOGENIN SUBFAMILY MEMBER"/>
    <property type="match status" value="1"/>
</dbReference>
<accession>A0A6G1I7R1</accession>
<sequence length="421" mass="47317">MAEKQHSPDVSEDEDKMDEGYAYATFISKPSEIPGAIILAFSLRRYKAQHPFVILHPRDLPAPELKALELESPQSNLVLTPVSTPETLNALCKRGSTSDTPKGTVPPKLRAFSPLLSSFEMVCWLDCDMLICNTGMDEVFDLKPCSLGASVVANYMCCCSALDYGGAPSPINSKPENCPYHYLRQPHGLTDPRTSAKTFFTGKSAPQTFNTGMFVLRRSSTTYDQMLSYLTDHEVQSVHQFLNDFFHGKWVHVGWQYSAQSTMRIHHSDLWEDKAVICIHYLNDNPWSAEPQSKDDANPDDGDNSTRKWWWEEFEAWEKQRRASRDTEVIDVLRKHIVPPGGISDVAEASDTPVIDTDPCRSSSTTWSEDPSNGYPSGSATDSEAKSYEAIYRHKRHAERGHGPVVHPASTDPDLLARRWF</sequence>
<dbReference type="InterPro" id="IPR029044">
    <property type="entry name" value="Nucleotide-diphossugar_trans"/>
</dbReference>
<organism evidence="2 3">
    <name type="scientific">Trichodelitschia bisporula</name>
    <dbReference type="NCBI Taxonomy" id="703511"/>
    <lineage>
        <taxon>Eukaryota</taxon>
        <taxon>Fungi</taxon>
        <taxon>Dikarya</taxon>
        <taxon>Ascomycota</taxon>
        <taxon>Pezizomycotina</taxon>
        <taxon>Dothideomycetes</taxon>
        <taxon>Dothideomycetes incertae sedis</taxon>
        <taxon>Phaeotrichales</taxon>
        <taxon>Phaeotrichaceae</taxon>
        <taxon>Trichodelitschia</taxon>
    </lineage>
</organism>
<name>A0A6G1I7R1_9PEZI</name>
<dbReference type="EMBL" id="ML996688">
    <property type="protein sequence ID" value="KAF2404302.1"/>
    <property type="molecule type" value="Genomic_DNA"/>
</dbReference>
<keyword evidence="2" id="KW-0808">Transferase</keyword>
<dbReference type="AlphaFoldDB" id="A0A6G1I7R1"/>
<dbReference type="OrthoDB" id="2014201at2759"/>
<evidence type="ECO:0000313" key="3">
    <source>
        <dbReference type="Proteomes" id="UP000799640"/>
    </source>
</evidence>
<proteinExistence type="predicted"/>
<evidence type="ECO:0000313" key="2">
    <source>
        <dbReference type="EMBL" id="KAF2404302.1"/>
    </source>
</evidence>
<feature type="compositionally biased region" description="Polar residues" evidence="1">
    <location>
        <begin position="360"/>
        <end position="382"/>
    </location>
</feature>
<reference evidence="2" key="1">
    <citation type="journal article" date="2020" name="Stud. Mycol.">
        <title>101 Dothideomycetes genomes: a test case for predicting lifestyles and emergence of pathogens.</title>
        <authorList>
            <person name="Haridas S."/>
            <person name="Albert R."/>
            <person name="Binder M."/>
            <person name="Bloem J."/>
            <person name="Labutti K."/>
            <person name="Salamov A."/>
            <person name="Andreopoulos B."/>
            <person name="Baker S."/>
            <person name="Barry K."/>
            <person name="Bills G."/>
            <person name="Bluhm B."/>
            <person name="Cannon C."/>
            <person name="Castanera R."/>
            <person name="Culley D."/>
            <person name="Daum C."/>
            <person name="Ezra D."/>
            <person name="Gonzalez J."/>
            <person name="Henrissat B."/>
            <person name="Kuo A."/>
            <person name="Liang C."/>
            <person name="Lipzen A."/>
            <person name="Lutzoni F."/>
            <person name="Magnuson J."/>
            <person name="Mondo S."/>
            <person name="Nolan M."/>
            <person name="Ohm R."/>
            <person name="Pangilinan J."/>
            <person name="Park H.-J."/>
            <person name="Ramirez L."/>
            <person name="Alfaro M."/>
            <person name="Sun H."/>
            <person name="Tritt A."/>
            <person name="Yoshinaga Y."/>
            <person name="Zwiers L.-H."/>
            <person name="Turgeon B."/>
            <person name="Goodwin S."/>
            <person name="Spatafora J."/>
            <person name="Crous P."/>
            <person name="Grigoriev I."/>
        </authorList>
    </citation>
    <scope>NUCLEOTIDE SEQUENCE</scope>
    <source>
        <strain evidence="2">CBS 262.69</strain>
    </source>
</reference>
<keyword evidence="3" id="KW-1185">Reference proteome</keyword>